<dbReference type="InterPro" id="IPR057767">
    <property type="entry name" value="UGSC-like_dom"/>
</dbReference>
<accession>A0A6C7E3I2</accession>
<evidence type="ECO:0000313" key="3">
    <source>
        <dbReference type="Proteomes" id="UP000011863"/>
    </source>
</evidence>
<name>A0A6C7E3I2_ILUCY</name>
<dbReference type="AlphaFoldDB" id="A0A6C7E3I2"/>
<dbReference type="Proteomes" id="UP000011863">
    <property type="component" value="Chromosome"/>
</dbReference>
<gene>
    <name evidence="2" type="ORF">YM304_05680</name>
</gene>
<dbReference type="OrthoDB" id="9152545at2"/>
<dbReference type="KEGG" id="aym:YM304_05680"/>
<feature type="domain" description="UGSC-like" evidence="1">
    <location>
        <begin position="26"/>
        <end position="121"/>
    </location>
</feature>
<sequence length="121" mass="13546">MIGANYASGYQVRRARVGRMESTYDVVWPKSPRGVQQTALAPRLDTLDGKRVAFLWDFLFRGDEVFPEVEAELRRRFPTVDIVGYDEFGNTHGADEKEMVAGLAEGLTHRHIDAVVSAMGC</sequence>
<proteinExistence type="predicted"/>
<dbReference type="Pfam" id="PF24696">
    <property type="entry name" value="UGSC"/>
    <property type="match status" value="1"/>
</dbReference>
<organism evidence="2 3">
    <name type="scientific">Ilumatobacter coccineus (strain NBRC 103263 / KCTC 29153 / YM16-304)</name>
    <dbReference type="NCBI Taxonomy" id="1313172"/>
    <lineage>
        <taxon>Bacteria</taxon>
        <taxon>Bacillati</taxon>
        <taxon>Actinomycetota</taxon>
        <taxon>Acidimicrobiia</taxon>
        <taxon>Acidimicrobiales</taxon>
        <taxon>Ilumatobacteraceae</taxon>
        <taxon>Ilumatobacter</taxon>
    </lineage>
</organism>
<dbReference type="EMBL" id="AP012057">
    <property type="protein sequence ID" value="BAN00882.1"/>
    <property type="molecule type" value="Genomic_DNA"/>
</dbReference>
<reference evidence="2 3" key="1">
    <citation type="journal article" date="2013" name="Int. J. Syst. Evol. Microbiol.">
        <title>Ilumatobacter nonamiense sp. nov. and Ilumatobacter coccineum sp. nov., isolated from seashore sand.</title>
        <authorList>
            <person name="Matsumoto A."/>
            <person name="Kasai H."/>
            <person name="Matsuo Y."/>
            <person name="Shizuri Y."/>
            <person name="Ichikawa N."/>
            <person name="Fujita N."/>
            <person name="Omura S."/>
            <person name="Takahashi Y."/>
        </authorList>
    </citation>
    <scope>NUCLEOTIDE SEQUENCE [LARGE SCALE GENOMIC DNA]</scope>
    <source>
        <strain evidence="3">NBRC 103263 / KCTC 29153 / YM16-304</strain>
    </source>
</reference>
<protein>
    <recommendedName>
        <fullName evidence="1">UGSC-like domain-containing protein</fullName>
    </recommendedName>
</protein>
<evidence type="ECO:0000259" key="1">
    <source>
        <dbReference type="Pfam" id="PF24696"/>
    </source>
</evidence>
<evidence type="ECO:0000313" key="2">
    <source>
        <dbReference type="EMBL" id="BAN00882.1"/>
    </source>
</evidence>
<keyword evidence="3" id="KW-1185">Reference proteome</keyword>